<name>A0A1B1Z3H2_9BACL</name>
<comment type="function">
    <text evidence="3">With LigD forms a non-homologous end joining (NHEJ) DNA repair enzyme, which repairs dsDNA breaks with reduced fidelity. Binds linear dsDNA with 5'- and 3'- overhangs but not closed circular dsDNA nor ssDNA. Recruits and stimulates the ligase activity of LigD.</text>
</comment>
<keyword evidence="1 3" id="KW-0238">DNA-binding</keyword>
<keyword evidence="3" id="KW-0227">DNA damage</keyword>
<dbReference type="PANTHER" id="PTHR41251:SF1">
    <property type="entry name" value="NON-HOMOLOGOUS END JOINING PROTEIN KU"/>
    <property type="match status" value="1"/>
</dbReference>
<dbReference type="CDD" id="cd00789">
    <property type="entry name" value="KU_like"/>
    <property type="match status" value="1"/>
</dbReference>
<dbReference type="STRING" id="255247.ABE41_008360"/>
<feature type="domain" description="Ku" evidence="5">
    <location>
        <begin position="52"/>
        <end position="180"/>
    </location>
</feature>
<evidence type="ECO:0000256" key="3">
    <source>
        <dbReference type="HAMAP-Rule" id="MF_01875"/>
    </source>
</evidence>
<dbReference type="PANTHER" id="PTHR41251">
    <property type="entry name" value="NON-HOMOLOGOUS END JOINING PROTEIN KU"/>
    <property type="match status" value="1"/>
</dbReference>
<dbReference type="PIRSF" id="PIRSF006493">
    <property type="entry name" value="Prok_Ku"/>
    <property type="match status" value="1"/>
</dbReference>
<keyword evidence="2 3" id="KW-0233">DNA recombination</keyword>
<accession>A0A1B1Z3H2</accession>
<dbReference type="SMART" id="SM00559">
    <property type="entry name" value="Ku78"/>
    <property type="match status" value="1"/>
</dbReference>
<evidence type="ECO:0000256" key="2">
    <source>
        <dbReference type="ARBA" id="ARBA00023172"/>
    </source>
</evidence>
<dbReference type="FunFam" id="2.40.290.10:FF:000004">
    <property type="entry name" value="Non-homologous end joining protein Ku"/>
    <property type="match status" value="1"/>
</dbReference>
<feature type="region of interest" description="Disordered" evidence="4">
    <location>
        <begin position="243"/>
        <end position="295"/>
    </location>
</feature>
<comment type="similarity">
    <text evidence="3">Belongs to the prokaryotic Ku family.</text>
</comment>
<protein>
    <recommendedName>
        <fullName evidence="3">Non-homologous end joining protein Ku</fullName>
    </recommendedName>
</protein>
<dbReference type="Pfam" id="PF02735">
    <property type="entry name" value="Ku"/>
    <property type="match status" value="1"/>
</dbReference>
<keyword evidence="7" id="KW-1185">Reference proteome</keyword>
<sequence length="295" mass="33495">MHTMWKGAISFGLVNIPIKLFAATENKDIKMRYLHEKCHSPVQYEKICPVCEETVDSKEIVKGYEYEPGKFVVVEKDELDELAGVSDKSIEIIDFIQLEEIDPIFYNRSYFVGPGENGTKSFALLKKAMEDTGKIGLAKFTLRSKEHLAAVRVYKNGLVLETIFYPDEVRNVDHVPGLTDEVSLNEKELEMAKQLIEQLTAPFEPEKYEDEYREAVLELINSKISGDEVKVAKERPKTNVVDLMEALQASINESKGKEPKKKEPKKQKETAEKQSGEEKKTKKKKSTAKKKASSS</sequence>
<dbReference type="NCBIfam" id="TIGR02772">
    <property type="entry name" value="Ku_bact"/>
    <property type="match status" value="1"/>
</dbReference>
<evidence type="ECO:0000256" key="4">
    <source>
        <dbReference type="SAM" id="MobiDB-lite"/>
    </source>
</evidence>
<reference evidence="6 7" key="1">
    <citation type="submission" date="2016-08" db="EMBL/GenBank/DDBJ databases">
        <title>Complete genome sequence of Fictibacillus arsenicus G25-54, a strain with toxicity to nematodes and a potential arsenic-resistance activity.</title>
        <authorList>
            <person name="Zheng Z."/>
        </authorList>
    </citation>
    <scope>NUCLEOTIDE SEQUENCE [LARGE SCALE GENOMIC DNA]</scope>
    <source>
        <strain evidence="6 7">G25-54</strain>
    </source>
</reference>
<evidence type="ECO:0000259" key="5">
    <source>
        <dbReference type="SMART" id="SM00559"/>
    </source>
</evidence>
<dbReference type="AlphaFoldDB" id="A0A1B1Z3H2"/>
<dbReference type="OrthoDB" id="9795084at2"/>
<evidence type="ECO:0000256" key="1">
    <source>
        <dbReference type="ARBA" id="ARBA00023125"/>
    </source>
</evidence>
<proteinExistence type="inferred from homology"/>
<organism evidence="6 7">
    <name type="scientific">Fictibacillus arsenicus</name>
    <dbReference type="NCBI Taxonomy" id="255247"/>
    <lineage>
        <taxon>Bacteria</taxon>
        <taxon>Bacillati</taxon>
        <taxon>Bacillota</taxon>
        <taxon>Bacilli</taxon>
        <taxon>Bacillales</taxon>
        <taxon>Fictibacillaceae</taxon>
        <taxon>Fictibacillus</taxon>
    </lineage>
</organism>
<keyword evidence="3" id="KW-0234">DNA repair</keyword>
<dbReference type="KEGG" id="far:ABE41_008360"/>
<evidence type="ECO:0000313" key="7">
    <source>
        <dbReference type="Proteomes" id="UP000077412"/>
    </source>
</evidence>
<comment type="subunit">
    <text evidence="3">Homodimer. Interacts with LigD.</text>
</comment>
<dbReference type="SUPFAM" id="SSF100939">
    <property type="entry name" value="SPOC domain-like"/>
    <property type="match status" value="1"/>
</dbReference>
<dbReference type="GO" id="GO:0003690">
    <property type="term" value="F:double-stranded DNA binding"/>
    <property type="evidence" value="ECO:0007669"/>
    <property type="project" value="UniProtKB-UniRule"/>
</dbReference>
<feature type="compositionally biased region" description="Basic and acidic residues" evidence="4">
    <location>
        <begin position="254"/>
        <end position="280"/>
    </location>
</feature>
<dbReference type="InterPro" id="IPR006164">
    <property type="entry name" value="DNA_bd_Ku70/Ku80"/>
</dbReference>
<dbReference type="Gene3D" id="2.40.290.10">
    <property type="match status" value="1"/>
</dbReference>
<dbReference type="GO" id="GO:0006310">
    <property type="term" value="P:DNA recombination"/>
    <property type="evidence" value="ECO:0007669"/>
    <property type="project" value="UniProtKB-KW"/>
</dbReference>
<gene>
    <name evidence="3" type="primary">ku</name>
    <name evidence="6" type="ORF">ABE41_008360</name>
</gene>
<dbReference type="GO" id="GO:0006303">
    <property type="term" value="P:double-strand break repair via nonhomologous end joining"/>
    <property type="evidence" value="ECO:0007669"/>
    <property type="project" value="UniProtKB-UniRule"/>
</dbReference>
<feature type="compositionally biased region" description="Basic residues" evidence="4">
    <location>
        <begin position="281"/>
        <end position="295"/>
    </location>
</feature>
<dbReference type="InterPro" id="IPR009187">
    <property type="entry name" value="Prok_Ku"/>
</dbReference>
<dbReference type="HAMAP" id="MF_01875">
    <property type="entry name" value="Prokaryotic_Ku"/>
    <property type="match status" value="1"/>
</dbReference>
<dbReference type="Proteomes" id="UP000077412">
    <property type="component" value="Chromosome"/>
</dbReference>
<evidence type="ECO:0000313" key="6">
    <source>
        <dbReference type="EMBL" id="ANX12017.1"/>
    </source>
</evidence>
<dbReference type="RefSeq" id="WP_066294735.1">
    <property type="nucleotide sequence ID" value="NZ_CP016761.1"/>
</dbReference>
<dbReference type="InterPro" id="IPR016194">
    <property type="entry name" value="SPOC-like_C_dom_sf"/>
</dbReference>
<dbReference type="EMBL" id="CP016761">
    <property type="protein sequence ID" value="ANX12017.1"/>
    <property type="molecule type" value="Genomic_DNA"/>
</dbReference>